<evidence type="ECO:0000313" key="4">
    <source>
        <dbReference type="Proteomes" id="UP001055172"/>
    </source>
</evidence>
<feature type="region of interest" description="Disordered" evidence="1">
    <location>
        <begin position="622"/>
        <end position="655"/>
    </location>
</feature>
<keyword evidence="2" id="KW-0472">Membrane</keyword>
<feature type="transmembrane region" description="Helical" evidence="2">
    <location>
        <begin position="104"/>
        <end position="137"/>
    </location>
</feature>
<dbReference type="EMBL" id="BPPX01000040">
    <property type="protein sequence ID" value="GJC89364.1"/>
    <property type="molecule type" value="Genomic_DNA"/>
</dbReference>
<keyword evidence="4" id="KW-1185">Reference proteome</keyword>
<reference evidence="3 4" key="1">
    <citation type="submission" date="2021-07" db="EMBL/GenBank/DDBJ databases">
        <title>Genome data of Colletotrichum spaethianum.</title>
        <authorList>
            <person name="Utami Y.D."/>
            <person name="Hiruma K."/>
        </authorList>
    </citation>
    <scope>NUCLEOTIDE SEQUENCE [LARGE SCALE GENOMIC DNA]</scope>
    <source>
        <strain evidence="3 4">MAFF 242679</strain>
    </source>
</reference>
<gene>
    <name evidence="3" type="ORF">ColLi_12202</name>
</gene>
<sequence length="706" mass="76667">MASSQHAAGAAFDLQETIRKAQETAQRRAERQRRRDQRNELRDRRNAANTATPGLETAPKTAPGVVPRRKTADVCPRPDMQAAASTRVSLVDSRWKAAMRFVRLCGGFVQATCCLAAIVVFSPSFLILAGSMVGLWLLHRCLVWLAGLPLVGPLVGFVGVAVSGMLGSLVKGDSQSVTVSPAMPSSTTSPITVNLAAAAAIAAEADMASVSVEPSQPPTGIFPDGQDMQHGVAYLARIPVQKADRRQDLAVGILAESFESSLRAQLDSEDASWSAFWSRTQAIVGAADEHNKEYIEGVSDYALRSFRCAQALRMQIAEMPAGRLARERADTVWDRLWRAIMDFPDISGVVRYVKTVWMGRMGETVEERLTRTQRKVRHRLQVFRNILDDAIKSHSDVACLVNANPAGQDLERRLCTLRTTIGAAVDVCEGRLDRAARLETRGHGRVAAAQADDGPSRTTSNLVLLGRATHQLRQFEAVGSVLCAEASRMADLFDATQQAFAERGVQLATTRSLVVEMQGRLRPCGLGPGGKGNDEHVDEDEEAVRLETELLRLVGRFIDGLRRTDPEPTLGHSGDASTGLGTVACRDSLLRPLHVPGSLACGQGHQLRNQLRFISRARRPPSRAAVEDCGKTTAPRQLLDGRSEALPPEAPGQDDGACGWREQLVHGVLRFFASDADCEELDRGLMEAPKRVVEVVDPCRKVLGPV</sequence>
<name>A0AA37LYI9_9PEZI</name>
<keyword evidence="2" id="KW-1133">Transmembrane helix</keyword>
<evidence type="ECO:0000256" key="1">
    <source>
        <dbReference type="SAM" id="MobiDB-lite"/>
    </source>
</evidence>
<evidence type="ECO:0000256" key="2">
    <source>
        <dbReference type="SAM" id="Phobius"/>
    </source>
</evidence>
<comment type="caution">
    <text evidence="3">The sequence shown here is derived from an EMBL/GenBank/DDBJ whole genome shotgun (WGS) entry which is preliminary data.</text>
</comment>
<protein>
    <submittedName>
        <fullName evidence="3">Uncharacterized protein</fullName>
    </submittedName>
</protein>
<feature type="region of interest" description="Disordered" evidence="1">
    <location>
        <begin position="1"/>
        <end position="78"/>
    </location>
</feature>
<accession>A0AA37LYI9</accession>
<organism evidence="3 4">
    <name type="scientific">Colletotrichum liriopes</name>
    <dbReference type="NCBI Taxonomy" id="708192"/>
    <lineage>
        <taxon>Eukaryota</taxon>
        <taxon>Fungi</taxon>
        <taxon>Dikarya</taxon>
        <taxon>Ascomycota</taxon>
        <taxon>Pezizomycotina</taxon>
        <taxon>Sordariomycetes</taxon>
        <taxon>Hypocreomycetidae</taxon>
        <taxon>Glomerellales</taxon>
        <taxon>Glomerellaceae</taxon>
        <taxon>Colletotrichum</taxon>
        <taxon>Colletotrichum spaethianum species complex</taxon>
    </lineage>
</organism>
<dbReference type="AlphaFoldDB" id="A0AA37LYI9"/>
<proteinExistence type="predicted"/>
<feature type="compositionally biased region" description="Basic and acidic residues" evidence="1">
    <location>
        <begin position="37"/>
        <end position="46"/>
    </location>
</feature>
<dbReference type="Proteomes" id="UP001055172">
    <property type="component" value="Unassembled WGS sequence"/>
</dbReference>
<feature type="compositionally biased region" description="Basic and acidic residues" evidence="1">
    <location>
        <begin position="16"/>
        <end position="29"/>
    </location>
</feature>
<evidence type="ECO:0000313" key="3">
    <source>
        <dbReference type="EMBL" id="GJC89364.1"/>
    </source>
</evidence>
<feature type="transmembrane region" description="Helical" evidence="2">
    <location>
        <begin position="143"/>
        <end position="166"/>
    </location>
</feature>
<keyword evidence="2" id="KW-0812">Transmembrane</keyword>